<dbReference type="InterPro" id="IPR002562">
    <property type="entry name" value="3'-5'_exonuclease_dom"/>
</dbReference>
<name>A0A154PFG7_DUFNO</name>
<organism evidence="5 6">
    <name type="scientific">Dufourea novaeangliae</name>
    <name type="common">Sweat bee</name>
    <dbReference type="NCBI Taxonomy" id="178035"/>
    <lineage>
        <taxon>Eukaryota</taxon>
        <taxon>Metazoa</taxon>
        <taxon>Ecdysozoa</taxon>
        <taxon>Arthropoda</taxon>
        <taxon>Hexapoda</taxon>
        <taxon>Insecta</taxon>
        <taxon>Pterygota</taxon>
        <taxon>Neoptera</taxon>
        <taxon>Endopterygota</taxon>
        <taxon>Hymenoptera</taxon>
        <taxon>Apocrita</taxon>
        <taxon>Aculeata</taxon>
        <taxon>Apoidea</taxon>
        <taxon>Anthophila</taxon>
        <taxon>Halictidae</taxon>
        <taxon>Rophitinae</taxon>
        <taxon>Dufourea</taxon>
    </lineage>
</organism>
<feature type="domain" description="3'-5' exonuclease" evidence="4">
    <location>
        <begin position="97"/>
        <end position="268"/>
    </location>
</feature>
<dbReference type="PANTHER" id="PTHR13620:SF104">
    <property type="entry name" value="EXONUCLEASE 3'-5' DOMAIN-CONTAINING PROTEIN 2"/>
    <property type="match status" value="1"/>
</dbReference>
<dbReference type="OrthoDB" id="1920326at2759"/>
<evidence type="ECO:0000256" key="3">
    <source>
        <dbReference type="ARBA" id="ARBA00022839"/>
    </source>
</evidence>
<dbReference type="GO" id="GO:0005634">
    <property type="term" value="C:nucleus"/>
    <property type="evidence" value="ECO:0007669"/>
    <property type="project" value="TreeGrafter"/>
</dbReference>
<dbReference type="InterPro" id="IPR036397">
    <property type="entry name" value="RNaseH_sf"/>
</dbReference>
<dbReference type="GO" id="GO:0003676">
    <property type="term" value="F:nucleic acid binding"/>
    <property type="evidence" value="ECO:0007669"/>
    <property type="project" value="InterPro"/>
</dbReference>
<dbReference type="SUPFAM" id="SSF53098">
    <property type="entry name" value="Ribonuclease H-like"/>
    <property type="match status" value="1"/>
</dbReference>
<dbReference type="Gene3D" id="3.30.420.10">
    <property type="entry name" value="Ribonuclease H-like superfamily/Ribonuclease H"/>
    <property type="match status" value="1"/>
</dbReference>
<evidence type="ECO:0000256" key="1">
    <source>
        <dbReference type="ARBA" id="ARBA00022722"/>
    </source>
</evidence>
<dbReference type="STRING" id="178035.A0A154PFG7"/>
<reference evidence="5 6" key="1">
    <citation type="submission" date="2015-07" db="EMBL/GenBank/DDBJ databases">
        <title>The genome of Dufourea novaeangliae.</title>
        <authorList>
            <person name="Pan H."/>
            <person name="Kapheim K."/>
        </authorList>
    </citation>
    <scope>NUCLEOTIDE SEQUENCE [LARGE SCALE GENOMIC DNA]</scope>
    <source>
        <strain evidence="5">0120121106</strain>
        <tissue evidence="5">Whole body</tissue>
    </source>
</reference>
<gene>
    <name evidence="5" type="ORF">WN55_01989</name>
</gene>
<dbReference type="InterPro" id="IPR012337">
    <property type="entry name" value="RNaseH-like_sf"/>
</dbReference>
<dbReference type="AlphaFoldDB" id="A0A154PFG7"/>
<dbReference type="GO" id="GO:0008408">
    <property type="term" value="F:3'-5' exonuclease activity"/>
    <property type="evidence" value="ECO:0007669"/>
    <property type="project" value="InterPro"/>
</dbReference>
<accession>A0A154PFG7</accession>
<evidence type="ECO:0000259" key="4">
    <source>
        <dbReference type="SMART" id="SM00474"/>
    </source>
</evidence>
<keyword evidence="1" id="KW-0540">Nuclease</keyword>
<keyword evidence="3 5" id="KW-0269">Exonuclease</keyword>
<dbReference type="Proteomes" id="UP000076502">
    <property type="component" value="Unassembled WGS sequence"/>
</dbReference>
<dbReference type="GO" id="GO:0006139">
    <property type="term" value="P:nucleobase-containing compound metabolic process"/>
    <property type="evidence" value="ECO:0007669"/>
    <property type="project" value="InterPro"/>
</dbReference>
<proteinExistence type="predicted"/>
<keyword evidence="2" id="KW-0378">Hydrolase</keyword>
<evidence type="ECO:0000313" key="6">
    <source>
        <dbReference type="Proteomes" id="UP000076502"/>
    </source>
</evidence>
<evidence type="ECO:0000313" key="5">
    <source>
        <dbReference type="EMBL" id="KZC10552.1"/>
    </source>
</evidence>
<dbReference type="EMBL" id="KQ434892">
    <property type="protein sequence ID" value="KZC10552.1"/>
    <property type="molecule type" value="Genomic_DNA"/>
</dbReference>
<dbReference type="PANTHER" id="PTHR13620">
    <property type="entry name" value="3-5 EXONUCLEASE"/>
    <property type="match status" value="1"/>
</dbReference>
<keyword evidence="6" id="KW-1185">Reference proteome</keyword>
<dbReference type="SMART" id="SM00474">
    <property type="entry name" value="35EXOc"/>
    <property type="match status" value="1"/>
</dbReference>
<dbReference type="GO" id="GO:0005737">
    <property type="term" value="C:cytoplasm"/>
    <property type="evidence" value="ECO:0007669"/>
    <property type="project" value="TreeGrafter"/>
</dbReference>
<evidence type="ECO:0000256" key="2">
    <source>
        <dbReference type="ARBA" id="ARBA00022801"/>
    </source>
</evidence>
<dbReference type="InterPro" id="IPR051132">
    <property type="entry name" value="3-5_Exonuclease_domain"/>
</dbReference>
<dbReference type="Pfam" id="PF01612">
    <property type="entry name" value="DNA_pol_A_exo1"/>
    <property type="match status" value="1"/>
</dbReference>
<protein>
    <submittedName>
        <fullName evidence="5">Exonuclease 3'-5' domain-containing protein 2</fullName>
    </submittedName>
</protein>
<dbReference type="CDD" id="cd06141">
    <property type="entry name" value="WRN_exo"/>
    <property type="match status" value="1"/>
</dbReference>
<sequence length="633" mass="72770">MYIYTHIRIYIEQLIQIVHRIFNINFLENTNLSLQLMHPAKNNMFLVCVTVGLVLLASKYRKNVLESVIHLCQSIKNKSYKQRDTKKNKVNIALDKIILADTPEKCDYAVQRIRCNLTNDVLGFDCEWVNEGPVSLLQLATFNGVCGLFRIGKIGYVPHKLKELLASKHILKVGVASYEDGQKIVADYGCRVCGTVDLRSLATRASLPSSKSLAAMCLQYLGLEIDKLIEVRCGNWNAGTLTDEQVAYAACDAIASVLIYDQIVQKIKEKYSLWENFTNYINCICNKNVNMQFYCLPNGIIDTRFKAQQIHTAGNHKNTKTSHSDKFLRDLKTNNIVAHASSIPARNKPLYHNCYLQAPDGDILCTCDRKKAEWYVTKALGEVIEQEPFTVRLKFEPSGRALGEVGQYYTQVKVNQCVVCGTLEKFIRKNVVPREYRKYFPLVMKAHQSHDILLLCPVCHEISNCYDLQLRRKLADMCDAPLAGPLTHVRNKYVNNWRKLHSAVKALREERTLPDSRRIELEHYILECTGQQQVTPALLDLVYQELKHAMVSMPNYDQSKCQPHGLKVVQYFEKREGGLIELEQMWREHFLVTMKPKYLPKLWSIHHNQERLIIRQSQNRIEPEDAKVAGLRH</sequence>